<protein>
    <recommendedName>
        <fullName evidence="3">DNA replication factor Cdt1 C-terminal domain-containing protein</fullName>
    </recommendedName>
</protein>
<dbReference type="HOGENOM" id="CLU_077448_0_0_1"/>
<keyword evidence="5" id="KW-1185">Reference proteome</keyword>
<dbReference type="STRING" id="294747.C5M7T0"/>
<dbReference type="Gene3D" id="1.10.10.1420">
    <property type="entry name" value="DNA replication factor Cdt1, C-terminal WH domain"/>
    <property type="match status" value="1"/>
</dbReference>
<name>C5M7T0_CANTT</name>
<sequence length="288" mass="33310">MDIPKHPLIPKHVFVTIINKSVALDNVLSLHYTTHISHPQLSKILNQASSLAKTVIHTSDIQQILEINPDMYVMFKLNDELSIKLSNISQLHQSRKNEFIKKVKIWIESNQDLDEIPKRQSIATTTTTTSICKSPNKIIKSKQIINKNSPRKYSDLKNDPSKFKFNEKSEPKENSIKGLSLLERIKLKEKLAKEQLSKQITPEEKYQNYLIGKIPMIYDIIYQLYNSQNDNCKSFSTNKLIQIIQDSSNYPVVADEIHDVIKLIQSKLSKIKLIEKKWFTSYSCVLSR</sequence>
<reference evidence="4 5" key="1">
    <citation type="journal article" date="2009" name="Nature">
        <title>Evolution of pathogenicity and sexual reproduction in eight Candida genomes.</title>
        <authorList>
            <person name="Butler G."/>
            <person name="Rasmussen M.D."/>
            <person name="Lin M.F."/>
            <person name="Santos M.A."/>
            <person name="Sakthikumar S."/>
            <person name="Munro C.A."/>
            <person name="Rheinbay E."/>
            <person name="Grabherr M."/>
            <person name="Forche A."/>
            <person name="Reedy J.L."/>
            <person name="Agrafioti I."/>
            <person name="Arnaud M.B."/>
            <person name="Bates S."/>
            <person name="Brown A.J."/>
            <person name="Brunke S."/>
            <person name="Costanzo M.C."/>
            <person name="Fitzpatrick D.A."/>
            <person name="de Groot P.W."/>
            <person name="Harris D."/>
            <person name="Hoyer L.L."/>
            <person name="Hube B."/>
            <person name="Klis F.M."/>
            <person name="Kodira C."/>
            <person name="Lennard N."/>
            <person name="Logue M.E."/>
            <person name="Martin R."/>
            <person name="Neiman A.M."/>
            <person name="Nikolaou E."/>
            <person name="Quail M.A."/>
            <person name="Quinn J."/>
            <person name="Santos M.C."/>
            <person name="Schmitzberger F.F."/>
            <person name="Sherlock G."/>
            <person name="Shah P."/>
            <person name="Silverstein K.A."/>
            <person name="Skrzypek M.S."/>
            <person name="Soll D."/>
            <person name="Staggs R."/>
            <person name="Stansfield I."/>
            <person name="Stumpf M.P."/>
            <person name="Sudbery P.E."/>
            <person name="Srikantha T."/>
            <person name="Zeng Q."/>
            <person name="Berman J."/>
            <person name="Berriman M."/>
            <person name="Heitman J."/>
            <person name="Gow N.A."/>
            <person name="Lorenz M.C."/>
            <person name="Birren B.W."/>
            <person name="Kellis M."/>
            <person name="Cuomo C.A."/>
        </authorList>
    </citation>
    <scope>NUCLEOTIDE SEQUENCE [LARGE SCALE GENOMIC DNA]</scope>
    <source>
        <strain evidence="5">ATCC MYA-3404 / T1</strain>
    </source>
</reference>
<dbReference type="RefSeq" id="XP_002547605.1">
    <property type="nucleotide sequence ID" value="XM_002547559.1"/>
</dbReference>
<dbReference type="eggNOG" id="ENOG502QRI1">
    <property type="taxonomic scope" value="Eukaryota"/>
</dbReference>
<proteinExistence type="inferred from homology"/>
<dbReference type="VEuPathDB" id="FungiDB:CTRG_01912"/>
<evidence type="ECO:0000313" key="5">
    <source>
        <dbReference type="Proteomes" id="UP000002037"/>
    </source>
</evidence>
<accession>C5M7T0</accession>
<evidence type="ECO:0000256" key="2">
    <source>
        <dbReference type="ARBA" id="ARBA00023306"/>
    </source>
</evidence>
<dbReference type="AlphaFoldDB" id="C5M7T0"/>
<evidence type="ECO:0000313" key="4">
    <source>
        <dbReference type="EMBL" id="EER35050.1"/>
    </source>
</evidence>
<dbReference type="InterPro" id="IPR032054">
    <property type="entry name" value="Cdt1_C"/>
</dbReference>
<dbReference type="Pfam" id="PF16679">
    <property type="entry name" value="CDT1_C"/>
    <property type="match status" value="1"/>
</dbReference>
<dbReference type="KEGG" id="ctp:CTRG_01912"/>
<comment type="similarity">
    <text evidence="1">Belongs to the Cdt1 family.</text>
</comment>
<dbReference type="Proteomes" id="UP000002037">
    <property type="component" value="Unassembled WGS sequence"/>
</dbReference>
<dbReference type="InterPro" id="IPR038090">
    <property type="entry name" value="Cdt1_C_WH_dom_sf"/>
</dbReference>
<gene>
    <name evidence="4" type="ORF">CTRG_01912</name>
</gene>
<dbReference type="EMBL" id="GG692396">
    <property type="protein sequence ID" value="EER35050.1"/>
    <property type="molecule type" value="Genomic_DNA"/>
</dbReference>
<feature type="domain" description="DNA replication factor Cdt1 C-terminal" evidence="3">
    <location>
        <begin position="180"/>
        <end position="268"/>
    </location>
</feature>
<organism evidence="4 5">
    <name type="scientific">Candida tropicalis (strain ATCC MYA-3404 / T1)</name>
    <name type="common">Yeast</name>
    <dbReference type="NCBI Taxonomy" id="294747"/>
    <lineage>
        <taxon>Eukaryota</taxon>
        <taxon>Fungi</taxon>
        <taxon>Dikarya</taxon>
        <taxon>Ascomycota</taxon>
        <taxon>Saccharomycotina</taxon>
        <taxon>Pichiomycetes</taxon>
        <taxon>Debaryomycetaceae</taxon>
        <taxon>Candida/Lodderomyces clade</taxon>
        <taxon>Candida</taxon>
    </lineage>
</organism>
<keyword evidence="2" id="KW-0131">Cell cycle</keyword>
<evidence type="ECO:0000256" key="1">
    <source>
        <dbReference type="ARBA" id="ARBA00008356"/>
    </source>
</evidence>
<evidence type="ECO:0000259" key="3">
    <source>
        <dbReference type="Pfam" id="PF16679"/>
    </source>
</evidence>
<dbReference type="GeneID" id="8301813"/>
<dbReference type="OrthoDB" id="3981148at2759"/>